<dbReference type="EMBL" id="JEMA01001084">
    <property type="protein sequence ID" value="KYF62581.1"/>
    <property type="molecule type" value="Genomic_DNA"/>
</dbReference>
<comment type="caution">
    <text evidence="1">The sequence shown here is derived from an EMBL/GenBank/DDBJ whole genome shotgun (WGS) entry which is preliminary data.</text>
</comment>
<dbReference type="InterPro" id="IPR006311">
    <property type="entry name" value="TAT_signal"/>
</dbReference>
<dbReference type="RefSeq" id="WP_061612589.1">
    <property type="nucleotide sequence ID" value="NZ_JEMA01001084.1"/>
</dbReference>
<dbReference type="PROSITE" id="PS51318">
    <property type="entry name" value="TAT"/>
    <property type="match status" value="1"/>
</dbReference>
<dbReference type="AlphaFoldDB" id="A0A150Q3K0"/>
<evidence type="ECO:0000313" key="2">
    <source>
        <dbReference type="Proteomes" id="UP000075260"/>
    </source>
</evidence>
<sequence length="137" mass="14736">MIGRRSFLTHTAVGGGAAALGFASGRRGLDQEVASARFHGDDVLGQGRAAGVWHRYKFIGQPVMDAQIVFWLGLASMGLTDVGEVLDTAMGLTDVGEVLDRATRVRPGDESQVHCQGGNQLLAQARLFDWLDERVAR</sequence>
<gene>
    <name evidence="1" type="ORF">BE15_42360</name>
</gene>
<proteinExistence type="predicted"/>
<accession>A0A150Q3K0</accession>
<name>A0A150Q3K0_SORCE</name>
<evidence type="ECO:0000313" key="1">
    <source>
        <dbReference type="EMBL" id="KYF62581.1"/>
    </source>
</evidence>
<reference evidence="1 2" key="1">
    <citation type="submission" date="2014-02" db="EMBL/GenBank/DDBJ databases">
        <title>The small core and large imbalanced accessory genome model reveals a collaborative survival strategy of Sorangium cellulosum strains in nature.</title>
        <authorList>
            <person name="Han K."/>
            <person name="Peng R."/>
            <person name="Blom J."/>
            <person name="Li Y.-Z."/>
        </authorList>
    </citation>
    <scope>NUCLEOTIDE SEQUENCE [LARGE SCALE GENOMIC DNA]</scope>
    <source>
        <strain evidence="1 2">So0008-312</strain>
    </source>
</reference>
<dbReference type="Proteomes" id="UP000075260">
    <property type="component" value="Unassembled WGS sequence"/>
</dbReference>
<organism evidence="1 2">
    <name type="scientific">Sorangium cellulosum</name>
    <name type="common">Polyangium cellulosum</name>
    <dbReference type="NCBI Taxonomy" id="56"/>
    <lineage>
        <taxon>Bacteria</taxon>
        <taxon>Pseudomonadati</taxon>
        <taxon>Myxococcota</taxon>
        <taxon>Polyangia</taxon>
        <taxon>Polyangiales</taxon>
        <taxon>Polyangiaceae</taxon>
        <taxon>Sorangium</taxon>
    </lineage>
</organism>
<dbReference type="InterPro" id="IPR019546">
    <property type="entry name" value="TAT_signal_bac_arc"/>
</dbReference>
<protein>
    <submittedName>
        <fullName evidence="1">Uncharacterized protein</fullName>
    </submittedName>
</protein>
<dbReference type="NCBIfam" id="TIGR01409">
    <property type="entry name" value="TAT_signal_seq"/>
    <property type="match status" value="1"/>
</dbReference>